<comment type="catalytic activity">
    <reaction evidence="6 7">
        <text>orotidine 5'-phosphate + H(+) = UMP + CO2</text>
        <dbReference type="Rhea" id="RHEA:11596"/>
        <dbReference type="ChEBI" id="CHEBI:15378"/>
        <dbReference type="ChEBI" id="CHEBI:16526"/>
        <dbReference type="ChEBI" id="CHEBI:57538"/>
        <dbReference type="ChEBI" id="CHEBI:57865"/>
        <dbReference type="EC" id="4.1.1.23"/>
    </reaction>
</comment>
<dbReference type="HAMAP" id="MF_01215">
    <property type="entry name" value="OMPdecase_type2"/>
    <property type="match status" value="1"/>
</dbReference>
<dbReference type="InterPro" id="IPR018089">
    <property type="entry name" value="OMPdecase_AS"/>
</dbReference>
<evidence type="ECO:0000256" key="5">
    <source>
        <dbReference type="ARBA" id="ARBA00023239"/>
    </source>
</evidence>
<dbReference type="GO" id="GO:0004590">
    <property type="term" value="F:orotidine-5'-phosphate decarboxylase activity"/>
    <property type="evidence" value="ECO:0007669"/>
    <property type="project" value="UniProtKB-EC"/>
</dbReference>
<feature type="active site" description="Proton donor" evidence="7">
    <location>
        <position position="102"/>
    </location>
</feature>
<keyword evidence="10" id="KW-1185">Reference proteome</keyword>
<dbReference type="NCBIfam" id="TIGR02127">
    <property type="entry name" value="pyrF_sub2"/>
    <property type="match status" value="1"/>
</dbReference>
<evidence type="ECO:0000256" key="3">
    <source>
        <dbReference type="ARBA" id="ARBA00022793"/>
    </source>
</evidence>
<comment type="pathway">
    <text evidence="1 7">Pyrimidine metabolism; UMP biosynthesis via de novo pathway; UMP from orotate: step 2/2.</text>
</comment>
<dbReference type="InterPro" id="IPR011995">
    <property type="entry name" value="OMPdecase_type-2"/>
</dbReference>
<evidence type="ECO:0000256" key="2">
    <source>
        <dbReference type="ARBA" id="ARBA00008847"/>
    </source>
</evidence>
<dbReference type="PANTHER" id="PTHR43375:SF1">
    <property type="entry name" value="OROTIDINE 5'-PHOSPHATE DECARBOXYLASE"/>
    <property type="match status" value="1"/>
</dbReference>
<proteinExistence type="inferred from homology"/>
<sequence length="284" mass="28549">MTAGTGRVPFGARLVSAVAERGALCVGIDPHPGLLEAWGLPVDAGGLERFALTAVEALAGTVAVLKPQSAFFEAHGSRGVAVLERVIAESRQAGALVLLDVKRGDIGSTMSAYANAYLADSSPLAADAVTLSPFLGFGSLEPALALAERTGRGVFVLARTSNPEGPQVQTATLADGGRSVAQAMADEAAARNAGADPLGSVGLVVGATVGRTGLDFSQVNGPFLAPGIGAQGATAQDLRTVFGDRLAHVLPATSRDVLRHGPGVAEVRSAALRAVESIAASLAV</sequence>
<dbReference type="Gene3D" id="3.20.20.70">
    <property type="entry name" value="Aldolase class I"/>
    <property type="match status" value="1"/>
</dbReference>
<reference evidence="9 10" key="1">
    <citation type="submission" date="2024-09" db="EMBL/GenBank/DDBJ databases">
        <authorList>
            <person name="Sun Q."/>
            <person name="Mori K."/>
        </authorList>
    </citation>
    <scope>NUCLEOTIDE SEQUENCE [LARGE SCALE GENOMIC DNA]</scope>
    <source>
        <strain evidence="9 10">TBRC 7907</strain>
    </source>
</reference>
<dbReference type="RefSeq" id="WP_377850130.1">
    <property type="nucleotide sequence ID" value="NZ_JBHLZU010000002.1"/>
</dbReference>
<name>A0ABV5ZQ63_9PSEU</name>
<dbReference type="InterPro" id="IPR011060">
    <property type="entry name" value="RibuloseP-bd_barrel"/>
</dbReference>
<keyword evidence="4 7" id="KW-0665">Pyrimidine biosynthesis</keyword>
<dbReference type="PANTHER" id="PTHR43375">
    <property type="entry name" value="OROTIDINE 5'-PHOSPHATE DECARBOXYLASE"/>
    <property type="match status" value="1"/>
</dbReference>
<dbReference type="EMBL" id="JBHLZU010000002">
    <property type="protein sequence ID" value="MFB9903033.1"/>
    <property type="molecule type" value="Genomic_DNA"/>
</dbReference>
<dbReference type="Pfam" id="PF00215">
    <property type="entry name" value="OMPdecase"/>
    <property type="match status" value="1"/>
</dbReference>
<dbReference type="InterPro" id="IPR013785">
    <property type="entry name" value="Aldolase_TIM"/>
</dbReference>
<evidence type="ECO:0000256" key="4">
    <source>
        <dbReference type="ARBA" id="ARBA00022975"/>
    </source>
</evidence>
<evidence type="ECO:0000256" key="1">
    <source>
        <dbReference type="ARBA" id="ARBA00004861"/>
    </source>
</evidence>
<evidence type="ECO:0000256" key="7">
    <source>
        <dbReference type="HAMAP-Rule" id="MF_01215"/>
    </source>
</evidence>
<accession>A0ABV5ZQ63</accession>
<evidence type="ECO:0000313" key="10">
    <source>
        <dbReference type="Proteomes" id="UP001589693"/>
    </source>
</evidence>
<evidence type="ECO:0000259" key="8">
    <source>
        <dbReference type="SMART" id="SM00934"/>
    </source>
</evidence>
<dbReference type="PROSITE" id="PS00156">
    <property type="entry name" value="OMPDECASE"/>
    <property type="match status" value="1"/>
</dbReference>
<dbReference type="EC" id="4.1.1.23" evidence="7"/>
<dbReference type="SMART" id="SM00934">
    <property type="entry name" value="OMPdecase"/>
    <property type="match status" value="1"/>
</dbReference>
<feature type="domain" description="Orotidine 5'-phosphate decarboxylase" evidence="8">
    <location>
        <begin position="23"/>
        <end position="270"/>
    </location>
</feature>
<dbReference type="InterPro" id="IPR001754">
    <property type="entry name" value="OMPdeCOase_dom"/>
</dbReference>
<dbReference type="SUPFAM" id="SSF51366">
    <property type="entry name" value="Ribulose-phoshate binding barrel"/>
    <property type="match status" value="1"/>
</dbReference>
<dbReference type="Proteomes" id="UP001589693">
    <property type="component" value="Unassembled WGS sequence"/>
</dbReference>
<keyword evidence="3 7" id="KW-0210">Decarboxylase</keyword>
<evidence type="ECO:0000256" key="6">
    <source>
        <dbReference type="ARBA" id="ARBA00049157"/>
    </source>
</evidence>
<evidence type="ECO:0000313" key="9">
    <source>
        <dbReference type="EMBL" id="MFB9903033.1"/>
    </source>
</evidence>
<gene>
    <name evidence="7 9" type="primary">pyrF</name>
    <name evidence="9" type="ORF">ACFFQA_03700</name>
</gene>
<organism evidence="9 10">
    <name type="scientific">Allokutzneria oryzae</name>
    <dbReference type="NCBI Taxonomy" id="1378989"/>
    <lineage>
        <taxon>Bacteria</taxon>
        <taxon>Bacillati</taxon>
        <taxon>Actinomycetota</taxon>
        <taxon>Actinomycetes</taxon>
        <taxon>Pseudonocardiales</taxon>
        <taxon>Pseudonocardiaceae</taxon>
        <taxon>Allokutzneria</taxon>
    </lineage>
</organism>
<keyword evidence="5 7" id="KW-0456">Lyase</keyword>
<comment type="similarity">
    <text evidence="2 7">Belongs to the OMP decarboxylase family. Type 2 subfamily.</text>
</comment>
<comment type="caution">
    <text evidence="9">The sequence shown here is derived from an EMBL/GenBank/DDBJ whole genome shotgun (WGS) entry which is preliminary data.</text>
</comment>
<protein>
    <recommendedName>
        <fullName evidence="7">Orotidine 5'-phosphate decarboxylase</fullName>
        <ecNumber evidence="7">4.1.1.23</ecNumber>
    </recommendedName>
    <alternativeName>
        <fullName evidence="7">OMP decarboxylase</fullName>
        <shortName evidence="7">OMPDCase</shortName>
        <shortName evidence="7">OMPdecase</shortName>
    </alternativeName>
</protein>
<dbReference type="CDD" id="cd04725">
    <property type="entry name" value="OMP_decarboxylase_like"/>
    <property type="match status" value="1"/>
</dbReference>